<proteinExistence type="predicted"/>
<dbReference type="EMBL" id="CP012871">
    <property type="protein sequence ID" value="ALR77759.1"/>
    <property type="molecule type" value="Genomic_DNA"/>
</dbReference>
<evidence type="ECO:0000313" key="2">
    <source>
        <dbReference type="Proteomes" id="UP000069162"/>
    </source>
</evidence>
<organism evidence="1 2">
    <name type="scientific">[Enterobacter] lignolyticus</name>
    <dbReference type="NCBI Taxonomy" id="1334193"/>
    <lineage>
        <taxon>Bacteria</taxon>
        <taxon>Pseudomonadati</taxon>
        <taxon>Pseudomonadota</taxon>
        <taxon>Gammaproteobacteria</taxon>
        <taxon>Enterobacterales</taxon>
        <taxon>Enterobacteriaceae</taxon>
        <taxon>Pluralibacter</taxon>
    </lineage>
</organism>
<protein>
    <submittedName>
        <fullName evidence="1">Phage tail protein</fullName>
    </submittedName>
</protein>
<dbReference type="Proteomes" id="UP000069162">
    <property type="component" value="Chromosome"/>
</dbReference>
<sequence>MQKPLSLRSALLKAIPSLSANPDSLSLLVHNGYIASTLAASLSFEKRYPLTIAVNNFTDDLNALLVPVLAWCRDNQPDIMSGPAETTQGFTWQMQNNADGSFNVTLTLALTERTQVWEEEQQLHAKDLPEPLPAAPVSRPMELYINGELVSRWEE</sequence>
<evidence type="ECO:0000313" key="1">
    <source>
        <dbReference type="EMBL" id="ALR77759.1"/>
    </source>
</evidence>
<dbReference type="AlphaFoldDB" id="A0A806XG76"/>
<dbReference type="KEGG" id="kle:AO703_16160"/>
<gene>
    <name evidence="1" type="ORF">AO703_16160</name>
</gene>
<dbReference type="OrthoDB" id="8564199at2"/>
<dbReference type="RefSeq" id="WP_062741730.1">
    <property type="nucleotide sequence ID" value="NZ_CP012871.1"/>
</dbReference>
<name>A0A806XG76_9ENTR</name>
<accession>A0A806XG76</accession>
<dbReference type="InterPro" id="IPR009678">
    <property type="entry name" value="Phage_tail_completion_R"/>
</dbReference>
<dbReference type="Pfam" id="PF06891">
    <property type="entry name" value="P2_Phage_GpR"/>
    <property type="match status" value="1"/>
</dbReference>
<reference evidence="2" key="1">
    <citation type="submission" date="2015-10" db="EMBL/GenBank/DDBJ databases">
        <title>Complete Genome Sequencing of Klebsiella sp. strain G5.</title>
        <authorList>
            <person name="Chan K.-G."/>
            <person name="Chen J.-W."/>
        </authorList>
    </citation>
    <scope>NUCLEOTIDE SEQUENCE [LARGE SCALE GENOMIC DNA]</scope>
    <source>
        <strain evidence="2">G5</strain>
    </source>
</reference>